<feature type="transmembrane region" description="Helical" evidence="2">
    <location>
        <begin position="54"/>
        <end position="76"/>
    </location>
</feature>
<dbReference type="RefSeq" id="WP_037726786.1">
    <property type="nucleotide sequence ID" value="NZ_AZSP01000388.1"/>
</dbReference>
<proteinExistence type="predicted"/>
<sequence length="147" mass="15491">MKVTLAVSGPGEDTDGASSDLRRWLRRHPELRDRITREPAAEPAPGSMGAAGELVSLLLAPGGLTAALAAAVVAWLQNRRGNQTVTITLPDGTQVTVSSERVRDLSAEGSGELAERVAQAIQRRPDATDDRTDRDAASGTPAEPDRT</sequence>
<dbReference type="OrthoDB" id="5194337at2"/>
<evidence type="ECO:0000256" key="1">
    <source>
        <dbReference type="SAM" id="MobiDB-lite"/>
    </source>
</evidence>
<accession>A0A2T7SNH4</accession>
<dbReference type="STRING" id="1440053.GCA_000718095_00299"/>
<dbReference type="AlphaFoldDB" id="A0A2T7SNH4"/>
<keyword evidence="2" id="KW-1133">Transmembrane helix</keyword>
<keyword evidence="2" id="KW-0812">Transmembrane</keyword>
<keyword evidence="4" id="KW-1185">Reference proteome</keyword>
<dbReference type="InterPro" id="IPR045428">
    <property type="entry name" value="EACC1"/>
</dbReference>
<reference evidence="3 4" key="1">
    <citation type="submission" date="2013-12" db="EMBL/GenBank/DDBJ databases">
        <title>Annotated genome of Streptomyces scopuliridis.</title>
        <authorList>
            <person name="Olson J.B."/>
        </authorList>
    </citation>
    <scope>NUCLEOTIDE SEQUENCE [LARGE SCALE GENOMIC DNA]</scope>
    <source>
        <strain evidence="3 4">RB72</strain>
    </source>
</reference>
<comment type="caution">
    <text evidence="3">The sequence shown here is derived from an EMBL/GenBank/DDBJ whole genome shotgun (WGS) entry which is preliminary data.</text>
</comment>
<evidence type="ECO:0000313" key="3">
    <source>
        <dbReference type="EMBL" id="PVE04475.1"/>
    </source>
</evidence>
<gene>
    <name evidence="3" type="ORF">Y717_11755</name>
</gene>
<evidence type="ECO:0000256" key="2">
    <source>
        <dbReference type="SAM" id="Phobius"/>
    </source>
</evidence>
<dbReference type="EMBL" id="AZSP01000388">
    <property type="protein sequence ID" value="PVE04475.1"/>
    <property type="molecule type" value="Genomic_DNA"/>
</dbReference>
<feature type="region of interest" description="Disordered" evidence="1">
    <location>
        <begin position="121"/>
        <end position="147"/>
    </location>
</feature>
<evidence type="ECO:0000313" key="4">
    <source>
        <dbReference type="Proteomes" id="UP000245992"/>
    </source>
</evidence>
<feature type="compositionally biased region" description="Basic and acidic residues" evidence="1">
    <location>
        <begin position="123"/>
        <end position="136"/>
    </location>
</feature>
<protein>
    <submittedName>
        <fullName evidence="3">Uncharacterized protein</fullName>
    </submittedName>
</protein>
<dbReference type="Pfam" id="PF19953">
    <property type="entry name" value="EACC1"/>
    <property type="match status" value="1"/>
</dbReference>
<dbReference type="Proteomes" id="UP000245992">
    <property type="component" value="Unassembled WGS sequence"/>
</dbReference>
<name>A0A2T7SNH4_9ACTN</name>
<keyword evidence="2" id="KW-0472">Membrane</keyword>
<organism evidence="3 4">
    <name type="scientific">Streptomyces scopuliridis RB72</name>
    <dbReference type="NCBI Taxonomy" id="1440053"/>
    <lineage>
        <taxon>Bacteria</taxon>
        <taxon>Bacillati</taxon>
        <taxon>Actinomycetota</taxon>
        <taxon>Actinomycetes</taxon>
        <taxon>Kitasatosporales</taxon>
        <taxon>Streptomycetaceae</taxon>
        <taxon>Streptomyces</taxon>
    </lineage>
</organism>